<evidence type="ECO:0000313" key="3">
    <source>
        <dbReference type="EMBL" id="KAF4460501.1"/>
    </source>
</evidence>
<dbReference type="AlphaFoldDB" id="A0A8H4P8V6"/>
<reference evidence="3 4" key="1">
    <citation type="submission" date="2020-01" db="EMBL/GenBank/DDBJ databases">
        <title>Identification and distribution of gene clusters putatively required for synthesis of sphingolipid metabolism inhibitors in phylogenetically diverse species of the filamentous fungus Fusarium.</title>
        <authorList>
            <person name="Kim H.-S."/>
            <person name="Busman M."/>
            <person name="Brown D.W."/>
            <person name="Divon H."/>
            <person name="Uhlig S."/>
            <person name="Proctor R.H."/>
        </authorList>
    </citation>
    <scope>NUCLEOTIDE SEQUENCE [LARGE SCALE GENOMIC DNA]</scope>
    <source>
        <strain evidence="3 4">NRRL 20459</strain>
    </source>
</reference>
<gene>
    <name evidence="3" type="ORF">FALBO_12708</name>
</gene>
<keyword evidence="2" id="KW-0812">Transmembrane</keyword>
<dbReference type="OrthoDB" id="3210850at2759"/>
<keyword evidence="2" id="KW-0472">Membrane</keyword>
<comment type="caution">
    <text evidence="3">The sequence shown here is derived from an EMBL/GenBank/DDBJ whole genome shotgun (WGS) entry which is preliminary data.</text>
</comment>
<accession>A0A8H4P8V6</accession>
<dbReference type="Proteomes" id="UP000554235">
    <property type="component" value="Unassembled WGS sequence"/>
</dbReference>
<feature type="transmembrane region" description="Helical" evidence="2">
    <location>
        <begin position="133"/>
        <end position="154"/>
    </location>
</feature>
<evidence type="ECO:0000256" key="2">
    <source>
        <dbReference type="SAM" id="Phobius"/>
    </source>
</evidence>
<feature type="region of interest" description="Disordered" evidence="1">
    <location>
        <begin position="323"/>
        <end position="342"/>
    </location>
</feature>
<feature type="transmembrane region" description="Helical" evidence="2">
    <location>
        <begin position="174"/>
        <end position="195"/>
    </location>
</feature>
<feature type="compositionally biased region" description="Polar residues" evidence="1">
    <location>
        <begin position="408"/>
        <end position="422"/>
    </location>
</feature>
<keyword evidence="2" id="KW-1133">Transmembrane helix</keyword>
<keyword evidence="4" id="KW-1185">Reference proteome</keyword>
<dbReference type="EMBL" id="JAADYS010001926">
    <property type="protein sequence ID" value="KAF4460501.1"/>
    <property type="molecule type" value="Genomic_DNA"/>
</dbReference>
<organism evidence="3 4">
    <name type="scientific">Fusarium albosuccineum</name>
    <dbReference type="NCBI Taxonomy" id="1237068"/>
    <lineage>
        <taxon>Eukaryota</taxon>
        <taxon>Fungi</taxon>
        <taxon>Dikarya</taxon>
        <taxon>Ascomycota</taxon>
        <taxon>Pezizomycotina</taxon>
        <taxon>Sordariomycetes</taxon>
        <taxon>Hypocreomycetidae</taxon>
        <taxon>Hypocreales</taxon>
        <taxon>Nectriaceae</taxon>
        <taxon>Fusarium</taxon>
        <taxon>Fusarium decemcellulare species complex</taxon>
    </lineage>
</organism>
<dbReference type="PANTHER" id="PTHR38848:SF3">
    <property type="entry name" value="G-PROTEIN COUPLED RECEPTORS FAMILY 3 PROFILE DOMAIN-CONTAINING PROTEIN"/>
    <property type="match status" value="1"/>
</dbReference>
<dbReference type="PANTHER" id="PTHR38848">
    <property type="entry name" value="G-PROTEIN COUPLED RECEPTORS FAMILY 3 PROFILE DOMAIN-CONTAINING PROTEIN"/>
    <property type="match status" value="1"/>
</dbReference>
<sequence>MAPTPTLGSRATHIPKDVPLGGDVMTVIVTLAAVTVLSAFLSQRIIAVKSWRRLPFVIWIVLAIYVDSYCFVFATAIIQQVFGVNSSFAMCHGAILLCLVCYVTTKVLIYVFLVEKAYIIRSSTTRRKKSRLYLFNMISLLGGYTIVVILNFVFRIAKIVNGECLIGMQSISMIPLITFDAVVNVYLTILFLIPLKNLYSFKNLPKTNANSRLRNVAFRTFVGACCTLTSSIVNLTVLMVLNGEPGWVCLMCCNIDILFSAIVIQWVTSRDSAGSASQPTSAIVIDGSLIARRPSMLHPLGPMQTPHVPSSPHGTDAEISLVASGTARSSSDSPSSELAKIHSGTTGGVIVTTTIQRQNLPSSGFGLDMSERKESNGSDDAETIYGYPPRPTSFAGNHIEIAEPPRTHITSGNKNTKSQSGD</sequence>
<feature type="region of interest" description="Disordered" evidence="1">
    <location>
        <begin position="360"/>
        <end position="422"/>
    </location>
</feature>
<protein>
    <submittedName>
        <fullName evidence="3">Uncharacterized protein</fullName>
    </submittedName>
</protein>
<feature type="transmembrane region" description="Helical" evidence="2">
    <location>
        <begin position="54"/>
        <end position="82"/>
    </location>
</feature>
<evidence type="ECO:0000313" key="4">
    <source>
        <dbReference type="Proteomes" id="UP000554235"/>
    </source>
</evidence>
<proteinExistence type="predicted"/>
<name>A0A8H4P8V6_9HYPO</name>
<feature type="transmembrane region" description="Helical" evidence="2">
    <location>
        <begin position="20"/>
        <end position="42"/>
    </location>
</feature>
<feature type="transmembrane region" description="Helical" evidence="2">
    <location>
        <begin position="216"/>
        <end position="239"/>
    </location>
</feature>
<feature type="transmembrane region" description="Helical" evidence="2">
    <location>
        <begin position="94"/>
        <end position="113"/>
    </location>
</feature>
<feature type="compositionally biased region" description="Polar residues" evidence="1">
    <location>
        <begin position="326"/>
        <end position="336"/>
    </location>
</feature>
<evidence type="ECO:0000256" key="1">
    <source>
        <dbReference type="SAM" id="MobiDB-lite"/>
    </source>
</evidence>